<feature type="signal peptide" evidence="10">
    <location>
        <begin position="1"/>
        <end position="17"/>
    </location>
</feature>
<evidence type="ECO:0000256" key="8">
    <source>
        <dbReference type="ARBA" id="ARBA00023180"/>
    </source>
</evidence>
<feature type="chain" id="PRO_5039920485" description="Ionotropic receptor" evidence="10">
    <location>
        <begin position="18"/>
        <end position="618"/>
    </location>
</feature>
<dbReference type="GO" id="GO:0005886">
    <property type="term" value="C:plasma membrane"/>
    <property type="evidence" value="ECO:0007669"/>
    <property type="project" value="UniProtKB-SubCell"/>
</dbReference>
<evidence type="ECO:0000256" key="5">
    <source>
        <dbReference type="ARBA" id="ARBA00022989"/>
    </source>
</evidence>
<dbReference type="Pfam" id="PF24061">
    <property type="entry name" value="LBD_receptor"/>
    <property type="match status" value="1"/>
</dbReference>
<dbReference type="PANTHER" id="PTHR42643">
    <property type="entry name" value="IONOTROPIC RECEPTOR 20A-RELATED"/>
    <property type="match status" value="1"/>
</dbReference>
<keyword evidence="14" id="KW-1185">Reference proteome</keyword>
<keyword evidence="8" id="KW-0325">Glycoprotein</keyword>
<evidence type="ECO:0000256" key="7">
    <source>
        <dbReference type="ARBA" id="ARBA00023170"/>
    </source>
</evidence>
<reference evidence="13" key="1">
    <citation type="submission" date="2021-03" db="EMBL/GenBank/DDBJ databases">
        <title>Chromosome level genome of the anhydrobiotic midge Polypedilum vanderplanki.</title>
        <authorList>
            <person name="Yoshida Y."/>
            <person name="Kikawada T."/>
            <person name="Gusev O."/>
        </authorList>
    </citation>
    <scope>NUCLEOTIDE SEQUENCE</scope>
    <source>
        <strain evidence="13">NIAS01</strain>
        <tissue evidence="13">Whole body or cell culture</tissue>
    </source>
</reference>
<keyword evidence="10" id="KW-0732">Signal</keyword>
<feature type="transmembrane region" description="Helical" evidence="9">
    <location>
        <begin position="400"/>
        <end position="419"/>
    </location>
</feature>
<dbReference type="EMBL" id="JADBJN010000002">
    <property type="protein sequence ID" value="KAG5675518.1"/>
    <property type="molecule type" value="Genomic_DNA"/>
</dbReference>
<sequence length="618" mass="72035">MLLHLLLISSKIPGAFTLLKDFPLPKYSSALSFAVIDIIQDFYVQDTNTINIYQVGKDEKAETKNYDIINEILYHVKLMEVVVRLENFYDVKEVKKKRAHNLIFVDNFQSFMCFFNAISSYDFEFQGFFLIILTTYSYEQYTVMSNIFAFLWNEYITNVNIVWETSENEAIMYTYFPYTNFYCGKSIPVQLNQFSFGKWLQNHSSIFPEKMTNLHRCPLSAAIVLTGPFMSLLNVSNDTVNPDGIDGVLLRVISQRMNFTLKLVLCLDQGMFYENGTIDGAAKLVIDREVNMTIGYTPMSSERNYFMMPSYIYHTSNLIWIVPPGRLLSSMEKLGKPFGLLLWIFVSLIFIVSFFTVIALKFQSKIVQNFVFGREISTPSLNILNVFFGNSLHKLPKRNFARFILGFFMFYCLVIRSSYQGALFNFMRGDFRESHVKTIEAMAKRDFKFHVVKSSLDSVHELPEVMNRISIIERGDFPKIKDKLMDSNYKAGVLGSEEHVAWLNQKETPEKFYHYTEEVVSVFNLCIYMHRQTCLAHNVNENIIKLTNSGLMESWKKKFVDRSYLKLRINEEPKQLDNEKLAGAYKLLIYGLIISFIVFIVELISFRFKCLHRVMINF</sequence>
<comment type="caution">
    <text evidence="13">The sequence shown here is derived from an EMBL/GenBank/DDBJ whole genome shotgun (WGS) entry which is preliminary data.</text>
</comment>
<comment type="similarity">
    <text evidence="2">Belongs to the glutamate-gated ion channel (TC 1.A.10.1) family.</text>
</comment>
<evidence type="ECO:0008006" key="15">
    <source>
        <dbReference type="Google" id="ProtNLM"/>
    </source>
</evidence>
<protein>
    <recommendedName>
        <fullName evidence="15">Ionotropic receptor</fullName>
    </recommendedName>
</protein>
<evidence type="ECO:0000256" key="2">
    <source>
        <dbReference type="ARBA" id="ARBA00008685"/>
    </source>
</evidence>
<evidence type="ECO:0000313" key="14">
    <source>
        <dbReference type="Proteomes" id="UP001107558"/>
    </source>
</evidence>
<dbReference type="Gene3D" id="3.40.190.10">
    <property type="entry name" value="Periplasmic binding protein-like II"/>
    <property type="match status" value="1"/>
</dbReference>
<dbReference type="InterPro" id="IPR052192">
    <property type="entry name" value="Insect_Ionotropic_Sensory_Rcpt"/>
</dbReference>
<evidence type="ECO:0000256" key="10">
    <source>
        <dbReference type="SAM" id="SignalP"/>
    </source>
</evidence>
<dbReference type="AlphaFoldDB" id="A0A9J6C201"/>
<evidence type="ECO:0000313" key="13">
    <source>
        <dbReference type="EMBL" id="KAG5675518.1"/>
    </source>
</evidence>
<evidence type="ECO:0000256" key="4">
    <source>
        <dbReference type="ARBA" id="ARBA00022692"/>
    </source>
</evidence>
<comment type="subcellular location">
    <subcellularLocation>
        <location evidence="1">Cell membrane</location>
        <topology evidence="1">Multi-pass membrane protein</topology>
    </subcellularLocation>
</comment>
<evidence type="ECO:0000259" key="11">
    <source>
        <dbReference type="Pfam" id="PF00060"/>
    </source>
</evidence>
<dbReference type="PANTHER" id="PTHR42643:SF30">
    <property type="entry name" value="IONOTROPIC RECEPTOR 40A-RELATED"/>
    <property type="match status" value="1"/>
</dbReference>
<evidence type="ECO:0000256" key="1">
    <source>
        <dbReference type="ARBA" id="ARBA00004651"/>
    </source>
</evidence>
<dbReference type="GO" id="GO:0015276">
    <property type="term" value="F:ligand-gated monoatomic ion channel activity"/>
    <property type="evidence" value="ECO:0007669"/>
    <property type="project" value="InterPro"/>
</dbReference>
<dbReference type="Gene3D" id="1.10.287.70">
    <property type="match status" value="1"/>
</dbReference>
<accession>A0A9J6C201</accession>
<dbReference type="OrthoDB" id="8050636at2759"/>
<keyword evidence="6 9" id="KW-0472">Membrane</keyword>
<dbReference type="SUPFAM" id="SSF53850">
    <property type="entry name" value="Periplasmic binding protein-like II"/>
    <property type="match status" value="1"/>
</dbReference>
<evidence type="ECO:0000256" key="9">
    <source>
        <dbReference type="SAM" id="Phobius"/>
    </source>
</evidence>
<evidence type="ECO:0000259" key="12">
    <source>
        <dbReference type="Pfam" id="PF24061"/>
    </source>
</evidence>
<feature type="domain" description="Ionotropic glutamate receptor C-terminal" evidence="11">
    <location>
        <begin position="342"/>
        <end position="591"/>
    </location>
</feature>
<proteinExistence type="inferred from homology"/>
<feature type="domain" description="Putative ionotropic receptor ligand binding" evidence="12">
    <location>
        <begin position="25"/>
        <end position="213"/>
    </location>
</feature>
<evidence type="ECO:0000256" key="3">
    <source>
        <dbReference type="ARBA" id="ARBA00022475"/>
    </source>
</evidence>
<dbReference type="Pfam" id="PF00060">
    <property type="entry name" value="Lig_chan"/>
    <property type="match status" value="1"/>
</dbReference>
<dbReference type="InterPro" id="IPR056198">
    <property type="entry name" value="LBD_receptor"/>
</dbReference>
<keyword evidence="7" id="KW-0675">Receptor</keyword>
<evidence type="ECO:0000256" key="6">
    <source>
        <dbReference type="ARBA" id="ARBA00023136"/>
    </source>
</evidence>
<feature type="transmembrane region" description="Helical" evidence="9">
    <location>
        <begin position="587"/>
        <end position="606"/>
    </location>
</feature>
<keyword evidence="4 9" id="KW-0812">Transmembrane</keyword>
<dbReference type="Proteomes" id="UP001107558">
    <property type="component" value="Chromosome 2"/>
</dbReference>
<dbReference type="GO" id="GO:0050906">
    <property type="term" value="P:detection of stimulus involved in sensory perception"/>
    <property type="evidence" value="ECO:0007669"/>
    <property type="project" value="UniProtKB-ARBA"/>
</dbReference>
<dbReference type="InterPro" id="IPR001320">
    <property type="entry name" value="Iontro_rcpt_C"/>
</dbReference>
<keyword evidence="5 9" id="KW-1133">Transmembrane helix</keyword>
<name>A0A9J6C201_POLVA</name>
<gene>
    <name evidence="13" type="ORF">PVAND_005414</name>
</gene>
<feature type="transmembrane region" description="Helical" evidence="9">
    <location>
        <begin position="340"/>
        <end position="360"/>
    </location>
</feature>
<keyword evidence="3" id="KW-1003">Cell membrane</keyword>
<organism evidence="13 14">
    <name type="scientific">Polypedilum vanderplanki</name>
    <name type="common">Sleeping chironomid midge</name>
    <dbReference type="NCBI Taxonomy" id="319348"/>
    <lineage>
        <taxon>Eukaryota</taxon>
        <taxon>Metazoa</taxon>
        <taxon>Ecdysozoa</taxon>
        <taxon>Arthropoda</taxon>
        <taxon>Hexapoda</taxon>
        <taxon>Insecta</taxon>
        <taxon>Pterygota</taxon>
        <taxon>Neoptera</taxon>
        <taxon>Endopterygota</taxon>
        <taxon>Diptera</taxon>
        <taxon>Nematocera</taxon>
        <taxon>Chironomoidea</taxon>
        <taxon>Chironomidae</taxon>
        <taxon>Chironominae</taxon>
        <taxon>Polypedilum</taxon>
        <taxon>Polypedilum</taxon>
    </lineage>
</organism>